<dbReference type="PANTHER" id="PTHR37829">
    <property type="entry name" value="PHAGE-LIKE ELEMENT PBSX PROTEIN XKDT"/>
    <property type="match status" value="1"/>
</dbReference>
<sequence length="396" mass="43356">MIPALKITQKGILAPSPQAVIDGLWQLMKECFGDNLNVSMDTPQGQLVTTLAAIITDERNYLVNLLNSFDPRYADGMMQDAIGYIYFLQRKQATKSVAEIIINGLSGTTIPVGFQVSDDSGQTWSTQTETIIGDNGLVTTNVYCDIAGRVEASTGTINRIVKNINGVDSVINKGAVIVGKNEETRQEFELRRQQSIAVNAKNTNAATYGAVANVKGVIDCYVIDNPTDVTINAGKTNYPLIRNSIAVSVVGGDDNEIAKQILIKAGTGCSFVGNTTVTYEDKENFPYMPPVYDIKFIRPNHIPVEFIITFEDKLKPTHQDKEAIRNAVLNEFETGKGKGQIAKKLLASDYICTVAQSTTERLISIQVARKKGSVVNYLEFGIDEFPVLSVDDIRIE</sequence>
<feature type="domain" description="Baseplate protein J-like barrel" evidence="1">
    <location>
        <begin position="102"/>
        <end position="176"/>
    </location>
</feature>
<dbReference type="AlphaFoldDB" id="A0A081RXK7"/>
<evidence type="ECO:0000259" key="1">
    <source>
        <dbReference type="Pfam" id="PF04865"/>
    </source>
</evidence>
<dbReference type="RefSeq" id="WP_036838667.1">
    <property type="nucleotide sequence ID" value="NZ_CAWLUD010000030.1"/>
</dbReference>
<dbReference type="PANTHER" id="PTHR37829:SF3">
    <property type="entry name" value="PROTEIN JAYE-RELATED"/>
    <property type="match status" value="1"/>
</dbReference>
<proteinExistence type="predicted"/>
<evidence type="ECO:0000313" key="3">
    <source>
        <dbReference type="Proteomes" id="UP000028002"/>
    </source>
</evidence>
<organism evidence="2 3">
    <name type="scientific">Photorhabdus temperata subsp. temperata Meg1</name>
    <dbReference type="NCBI Taxonomy" id="1393735"/>
    <lineage>
        <taxon>Bacteria</taxon>
        <taxon>Pseudomonadati</taxon>
        <taxon>Pseudomonadota</taxon>
        <taxon>Gammaproteobacteria</taxon>
        <taxon>Enterobacterales</taxon>
        <taxon>Morganellaceae</taxon>
        <taxon>Photorhabdus</taxon>
    </lineage>
</organism>
<gene>
    <name evidence="2" type="ORF">MEG1DRAFT_01885</name>
</gene>
<evidence type="ECO:0000313" key="2">
    <source>
        <dbReference type="EMBL" id="KER03410.1"/>
    </source>
</evidence>
<dbReference type="EMBL" id="JGVH01000030">
    <property type="protein sequence ID" value="KER03410.1"/>
    <property type="molecule type" value="Genomic_DNA"/>
</dbReference>
<accession>A0A081RXK7</accession>
<dbReference type="InterPro" id="IPR052399">
    <property type="entry name" value="Phage_Baseplate_Assmbl_Protein"/>
</dbReference>
<dbReference type="PATRIC" id="fig|1393735.3.peg.1936"/>
<protein>
    <recommendedName>
        <fullName evidence="1">Baseplate protein J-like barrel domain-containing protein</fullName>
    </recommendedName>
</protein>
<dbReference type="InterPro" id="IPR006949">
    <property type="entry name" value="Barrel_Baseplate_J-like"/>
</dbReference>
<reference evidence="2 3" key="1">
    <citation type="submission" date="2014-03" db="EMBL/GenBank/DDBJ databases">
        <title>Draft Genome of Photorhabdus temperata Meg1.</title>
        <authorList>
            <person name="Hurst S.G.IV."/>
            <person name="Morris K."/>
            <person name="Thomas K."/>
            <person name="Tisa L.S."/>
        </authorList>
    </citation>
    <scope>NUCLEOTIDE SEQUENCE [LARGE SCALE GENOMIC DNA]</scope>
    <source>
        <strain evidence="2 3">Meg1</strain>
    </source>
</reference>
<name>A0A081RXK7_PHOTE</name>
<comment type="caution">
    <text evidence="2">The sequence shown here is derived from an EMBL/GenBank/DDBJ whole genome shotgun (WGS) entry which is preliminary data.</text>
</comment>
<dbReference type="Pfam" id="PF04865">
    <property type="entry name" value="Baseplate_J"/>
    <property type="match status" value="1"/>
</dbReference>
<dbReference type="Proteomes" id="UP000028002">
    <property type="component" value="Unassembled WGS sequence"/>
</dbReference>